<name>A0A512N6U4_9HYPH</name>
<evidence type="ECO:0000256" key="1">
    <source>
        <dbReference type="ARBA" id="ARBA00010062"/>
    </source>
</evidence>
<dbReference type="GO" id="GO:0006865">
    <property type="term" value="P:amino acid transport"/>
    <property type="evidence" value="ECO:0007669"/>
    <property type="project" value="UniProtKB-KW"/>
</dbReference>
<feature type="domain" description="Leucine-binding protein" evidence="6">
    <location>
        <begin position="26"/>
        <end position="363"/>
    </location>
</feature>
<dbReference type="PANTHER" id="PTHR30483:SF6">
    <property type="entry name" value="PERIPLASMIC BINDING PROTEIN OF ABC TRANSPORTER FOR NATURAL AMINO ACIDS"/>
    <property type="match status" value="1"/>
</dbReference>
<evidence type="ECO:0000256" key="2">
    <source>
        <dbReference type="ARBA" id="ARBA00022448"/>
    </source>
</evidence>
<dbReference type="Pfam" id="PF13458">
    <property type="entry name" value="Peripla_BP_6"/>
    <property type="match status" value="1"/>
</dbReference>
<keyword evidence="2" id="KW-0813">Transport</keyword>
<dbReference type="InterPro" id="IPR000709">
    <property type="entry name" value="Leu_Ile_Val-bd"/>
</dbReference>
<dbReference type="InterPro" id="IPR028082">
    <property type="entry name" value="Peripla_BP_I"/>
</dbReference>
<dbReference type="InterPro" id="IPR028081">
    <property type="entry name" value="Leu-bd"/>
</dbReference>
<evidence type="ECO:0000313" key="7">
    <source>
        <dbReference type="EMBL" id="GEP54707.1"/>
    </source>
</evidence>
<dbReference type="AlphaFoldDB" id="A0A512N6U4"/>
<dbReference type="PRINTS" id="PR00337">
    <property type="entry name" value="LEUILEVALBP"/>
</dbReference>
<dbReference type="Proteomes" id="UP000321058">
    <property type="component" value="Unassembled WGS sequence"/>
</dbReference>
<dbReference type="SUPFAM" id="SSF53822">
    <property type="entry name" value="Periplasmic binding protein-like I"/>
    <property type="match status" value="1"/>
</dbReference>
<keyword evidence="8" id="KW-1185">Reference proteome</keyword>
<evidence type="ECO:0000256" key="4">
    <source>
        <dbReference type="ARBA" id="ARBA00022970"/>
    </source>
</evidence>
<dbReference type="RefSeq" id="WP_147148493.1">
    <property type="nucleotide sequence ID" value="NZ_BKAJ01000031.1"/>
</dbReference>
<sequence>MRVRILAATAIAALWGMSQASAQQPPILIGISTPQTGVAAVASEWEMWGVNLAVEEINAAGGLLGGRKIELMVLDNKCNPSEAVNVANKLVEAKVVAIEGAHCSSAHLASMKIVADAKIPMITGIASNPQITALAGPGRNEYSFRISPSDSAMMEALGIYLGNKKQWKTVAIVGEDTDFGRGGADAFKAVAEKAGVQVVSTDFHPQNAPDFTSILTRLQQRRPDAIATFQVGGDSINFLRQAMQLGVKIPYTGRIELGGRNQPIIEAGGMEKSISAWTYNATIDSPQNKAFVEKIKAKYKSEPYLQTWGGYDAIRIIAQAITDCKCTDGEGIKNAIKKMTFVNVMGKTVTFDDHNSAGRFVVLQTVLDKKVGVADIVEVK</sequence>
<dbReference type="PANTHER" id="PTHR30483">
    <property type="entry name" value="LEUCINE-SPECIFIC-BINDING PROTEIN"/>
    <property type="match status" value="1"/>
</dbReference>
<gene>
    <name evidence="7" type="ORF">RSO01_18730</name>
</gene>
<dbReference type="InterPro" id="IPR051010">
    <property type="entry name" value="BCAA_transport"/>
</dbReference>
<evidence type="ECO:0000256" key="3">
    <source>
        <dbReference type="ARBA" id="ARBA00022729"/>
    </source>
</evidence>
<proteinExistence type="inferred from homology"/>
<evidence type="ECO:0000259" key="6">
    <source>
        <dbReference type="Pfam" id="PF13458"/>
    </source>
</evidence>
<dbReference type="EMBL" id="BKAJ01000031">
    <property type="protein sequence ID" value="GEP54707.1"/>
    <property type="molecule type" value="Genomic_DNA"/>
</dbReference>
<evidence type="ECO:0000256" key="5">
    <source>
        <dbReference type="SAM" id="SignalP"/>
    </source>
</evidence>
<feature type="signal peptide" evidence="5">
    <location>
        <begin position="1"/>
        <end position="22"/>
    </location>
</feature>
<dbReference type="Gene3D" id="3.40.50.2300">
    <property type="match status" value="2"/>
</dbReference>
<evidence type="ECO:0000313" key="8">
    <source>
        <dbReference type="Proteomes" id="UP000321058"/>
    </source>
</evidence>
<protein>
    <submittedName>
        <fullName evidence="7">Amino acid ABC transporter substrate-binding protein</fullName>
    </submittedName>
</protein>
<reference evidence="7 8" key="1">
    <citation type="submission" date="2019-07" db="EMBL/GenBank/DDBJ databases">
        <title>Whole genome shotgun sequence of Reyranella soli NBRC 108950.</title>
        <authorList>
            <person name="Hosoyama A."/>
            <person name="Uohara A."/>
            <person name="Ohji S."/>
            <person name="Ichikawa N."/>
        </authorList>
    </citation>
    <scope>NUCLEOTIDE SEQUENCE [LARGE SCALE GENOMIC DNA]</scope>
    <source>
        <strain evidence="7 8">NBRC 108950</strain>
    </source>
</reference>
<dbReference type="OrthoDB" id="7374472at2"/>
<feature type="chain" id="PRO_5021703452" evidence="5">
    <location>
        <begin position="23"/>
        <end position="380"/>
    </location>
</feature>
<accession>A0A512N6U4</accession>
<organism evidence="7 8">
    <name type="scientific">Reyranella soli</name>
    <dbReference type="NCBI Taxonomy" id="1230389"/>
    <lineage>
        <taxon>Bacteria</taxon>
        <taxon>Pseudomonadati</taxon>
        <taxon>Pseudomonadota</taxon>
        <taxon>Alphaproteobacteria</taxon>
        <taxon>Hyphomicrobiales</taxon>
        <taxon>Reyranellaceae</taxon>
        <taxon>Reyranella</taxon>
    </lineage>
</organism>
<keyword evidence="4" id="KW-0029">Amino-acid transport</keyword>
<comment type="similarity">
    <text evidence="1">Belongs to the leucine-binding protein family.</text>
</comment>
<keyword evidence="3 5" id="KW-0732">Signal</keyword>
<comment type="caution">
    <text evidence="7">The sequence shown here is derived from an EMBL/GenBank/DDBJ whole genome shotgun (WGS) entry which is preliminary data.</text>
</comment>